<reference evidence="2 3" key="1">
    <citation type="journal article" date="2024" name="J Genomics">
        <title>Draft genome sequencing and assembly of Favolaschia claudopus CIRM-BRFM 2984 isolated from oak limbs.</title>
        <authorList>
            <person name="Navarro D."/>
            <person name="Drula E."/>
            <person name="Chaduli D."/>
            <person name="Cazenave R."/>
            <person name="Ahrendt S."/>
            <person name="Wang J."/>
            <person name="Lipzen A."/>
            <person name="Daum C."/>
            <person name="Barry K."/>
            <person name="Grigoriev I.V."/>
            <person name="Favel A."/>
            <person name="Rosso M.N."/>
            <person name="Martin F."/>
        </authorList>
    </citation>
    <scope>NUCLEOTIDE SEQUENCE [LARGE SCALE GENOMIC DNA]</scope>
    <source>
        <strain evidence="2 3">CIRM-BRFM 2984</strain>
    </source>
</reference>
<proteinExistence type="predicted"/>
<evidence type="ECO:0000313" key="2">
    <source>
        <dbReference type="EMBL" id="KAK7025262.1"/>
    </source>
</evidence>
<comment type="caution">
    <text evidence="2">The sequence shown here is derived from an EMBL/GenBank/DDBJ whole genome shotgun (WGS) entry which is preliminary data.</text>
</comment>
<dbReference type="Proteomes" id="UP001362999">
    <property type="component" value="Unassembled WGS sequence"/>
</dbReference>
<protein>
    <submittedName>
        <fullName evidence="2">Uncharacterized protein</fullName>
    </submittedName>
</protein>
<keyword evidence="3" id="KW-1185">Reference proteome</keyword>
<evidence type="ECO:0000256" key="1">
    <source>
        <dbReference type="SAM" id="SignalP"/>
    </source>
</evidence>
<name>A0AAW0BH44_9AGAR</name>
<feature type="chain" id="PRO_5043339848" evidence="1">
    <location>
        <begin position="20"/>
        <end position="193"/>
    </location>
</feature>
<feature type="signal peptide" evidence="1">
    <location>
        <begin position="1"/>
        <end position="19"/>
    </location>
</feature>
<organism evidence="2 3">
    <name type="scientific">Favolaschia claudopus</name>
    <dbReference type="NCBI Taxonomy" id="2862362"/>
    <lineage>
        <taxon>Eukaryota</taxon>
        <taxon>Fungi</taxon>
        <taxon>Dikarya</taxon>
        <taxon>Basidiomycota</taxon>
        <taxon>Agaricomycotina</taxon>
        <taxon>Agaricomycetes</taxon>
        <taxon>Agaricomycetidae</taxon>
        <taxon>Agaricales</taxon>
        <taxon>Marasmiineae</taxon>
        <taxon>Mycenaceae</taxon>
        <taxon>Favolaschia</taxon>
    </lineage>
</organism>
<evidence type="ECO:0000313" key="3">
    <source>
        <dbReference type="Proteomes" id="UP001362999"/>
    </source>
</evidence>
<accession>A0AAW0BH44</accession>
<dbReference type="AlphaFoldDB" id="A0AAW0BH44"/>
<sequence>MIFTPLVVFGLMLLSSVDAELPLGGVLRATSMVTVTVPCSSTLSSSPSASSVAAFFSPPAIPSQDTSLITVSAVGSAIADLISFLNTGKPFPTHNTDVHDIVNQVGPLLDAASSALDNLDTPTFTLTKSETDTINSFLFSLQDAINDMQATGTPVPYAVASALKVLISALMNYAQITGTSGCAMPLAFSIATI</sequence>
<dbReference type="EMBL" id="JAWWNJ010000034">
    <property type="protein sequence ID" value="KAK7025262.1"/>
    <property type="molecule type" value="Genomic_DNA"/>
</dbReference>
<keyword evidence="1" id="KW-0732">Signal</keyword>
<gene>
    <name evidence="2" type="ORF">R3P38DRAFT_2953596</name>
</gene>